<organism evidence="1 2">
    <name type="scientific">Planoprotostelium fungivorum</name>
    <dbReference type="NCBI Taxonomy" id="1890364"/>
    <lineage>
        <taxon>Eukaryota</taxon>
        <taxon>Amoebozoa</taxon>
        <taxon>Evosea</taxon>
        <taxon>Variosea</taxon>
        <taxon>Cavosteliida</taxon>
        <taxon>Cavosteliaceae</taxon>
        <taxon>Planoprotostelium</taxon>
    </lineage>
</organism>
<dbReference type="Proteomes" id="UP000241769">
    <property type="component" value="Unassembled WGS sequence"/>
</dbReference>
<evidence type="ECO:0000313" key="1">
    <source>
        <dbReference type="EMBL" id="PRP85116.1"/>
    </source>
</evidence>
<dbReference type="InParanoid" id="A0A2P6NMB8"/>
<name>A0A2P6NMB8_9EUKA</name>
<keyword evidence="2" id="KW-1185">Reference proteome</keyword>
<protein>
    <submittedName>
        <fullName evidence="1">Uncharacterized protein</fullName>
    </submittedName>
</protein>
<evidence type="ECO:0000313" key="2">
    <source>
        <dbReference type="Proteomes" id="UP000241769"/>
    </source>
</evidence>
<dbReference type="AlphaFoldDB" id="A0A2P6NMB8"/>
<dbReference type="EMBL" id="MDYQ01000050">
    <property type="protein sequence ID" value="PRP85116.1"/>
    <property type="molecule type" value="Genomic_DNA"/>
</dbReference>
<accession>A0A2P6NMB8</accession>
<comment type="caution">
    <text evidence="1">The sequence shown here is derived from an EMBL/GenBank/DDBJ whole genome shotgun (WGS) entry which is preliminary data.</text>
</comment>
<sequence length="60" mass="6970">MQVIVYGASMLYQPSGVRIGLKARLRWQINRFCIASVVWSWSLHLRIIRRRDLGDSGPEL</sequence>
<reference evidence="1 2" key="1">
    <citation type="journal article" date="2018" name="Genome Biol. Evol.">
        <title>Multiple Roots of Fruiting Body Formation in Amoebozoa.</title>
        <authorList>
            <person name="Hillmann F."/>
            <person name="Forbes G."/>
            <person name="Novohradska S."/>
            <person name="Ferling I."/>
            <person name="Riege K."/>
            <person name="Groth M."/>
            <person name="Westermann M."/>
            <person name="Marz M."/>
            <person name="Spaller T."/>
            <person name="Winckler T."/>
            <person name="Schaap P."/>
            <person name="Glockner G."/>
        </authorList>
    </citation>
    <scope>NUCLEOTIDE SEQUENCE [LARGE SCALE GENOMIC DNA]</scope>
    <source>
        <strain evidence="1 2">Jena</strain>
    </source>
</reference>
<gene>
    <name evidence="1" type="ORF">PROFUN_07187</name>
</gene>
<proteinExistence type="predicted"/>